<dbReference type="PROSITE" id="PS52035">
    <property type="entry name" value="PEPTIDASE_M14"/>
    <property type="match status" value="1"/>
</dbReference>
<evidence type="ECO:0000313" key="6">
    <source>
        <dbReference type="Proteomes" id="UP000187209"/>
    </source>
</evidence>
<feature type="domain" description="Peptidase M14" evidence="4">
    <location>
        <begin position="204"/>
        <end position="495"/>
    </location>
</feature>
<evidence type="ECO:0000313" key="5">
    <source>
        <dbReference type="EMBL" id="OMJ67007.1"/>
    </source>
</evidence>
<name>A0A1R2AR68_9CILI</name>
<dbReference type="Proteomes" id="UP000187209">
    <property type="component" value="Unassembled WGS sequence"/>
</dbReference>
<dbReference type="SMART" id="SM00631">
    <property type="entry name" value="Zn_pept"/>
    <property type="match status" value="1"/>
</dbReference>
<accession>A0A1R2AR68</accession>
<comment type="similarity">
    <text evidence="2 3">Belongs to the peptidase M14 family.</text>
</comment>
<evidence type="ECO:0000256" key="1">
    <source>
        <dbReference type="ARBA" id="ARBA00001947"/>
    </source>
</evidence>
<dbReference type="AlphaFoldDB" id="A0A1R2AR68"/>
<protein>
    <recommendedName>
        <fullName evidence="4">Peptidase M14 domain-containing protein</fullName>
    </recommendedName>
</protein>
<dbReference type="GO" id="GO:0006508">
    <property type="term" value="P:proteolysis"/>
    <property type="evidence" value="ECO:0007669"/>
    <property type="project" value="InterPro"/>
</dbReference>
<sequence length="789" mass="91766">MNLNKNSELSIPSDPTLISPTQLMTNPKCKFELGGRVVYDIEADIKTENFIIPANSPFGLKKILIPSHYTLELPKDPSLLKFNSKFECGNLAKAIKLSDYEYDLYTRSDTGNIEQNHWYYFSVQNPRKTSITFNICNLKKSDPLYMCGMKPCIWSCKAKEFENQEWHRSETCVNYFLKDNGTYTLKFTYKFKYSEDIVYFAYSQPYSYSELQEYLKTISSQHKEILRIDQLCLSNDGKDCSLLTITDSIQDYIDYETETKDMNDMARCIRRFRKPKNGFGKKTPDKHCHKKAIVLMARVHSGETVSSFMMLGAIEYLLSSCTTAFFLRKNFIFKIIPMLNPDGVYFGNYRCCLKGTDLNRKWLRPDKISSPTIYHAKLMVFALAVRHDVKLVCDFHGHTKKKSVFMYGCSVKPYNYEDMRNNLLARVTPYYMYKRNKFFSFRLSHYHVEKYKESTSRIVFFKELQIPHCYTMEASFFGPEGSNSHFSVQDLQTLGKDLCRFSTVFIKNSFYHRAIADTNNYLRNLRVKAFMQKYPDKNTKGHIEIPLTIIPDKNNEIYKKEIGDKKIIPNENLLNNNVKLEKIEEIIENDDDNDNEKTEDNDNSNFWEQVNIVPCLPDANSSGSDSEDCNEIGNDDEKIENNVVEYIVTTPNAKNVDLEKNIKIMKNEKLLSNRNNCVTKNEQCLVTSWNKKTNESLVLQTFRFPEMEVEIKNIKHFEPLRTSIGVRTYRHRVSKSLNLGKNSLRFLPALNNFSKSGDTNKITALIAFQGIMEPISKIVSFGNSFQHRK</sequence>
<evidence type="ECO:0000256" key="2">
    <source>
        <dbReference type="ARBA" id="ARBA00005988"/>
    </source>
</evidence>
<evidence type="ECO:0000259" key="4">
    <source>
        <dbReference type="PROSITE" id="PS52035"/>
    </source>
</evidence>
<dbReference type="Gene3D" id="2.60.40.3120">
    <property type="match status" value="1"/>
</dbReference>
<evidence type="ECO:0000256" key="3">
    <source>
        <dbReference type="PROSITE-ProRule" id="PRU01379"/>
    </source>
</evidence>
<dbReference type="Pfam" id="PF18027">
    <property type="entry name" value="Pepdidase_M14_N"/>
    <property type="match status" value="1"/>
</dbReference>
<organism evidence="5 6">
    <name type="scientific">Stentor coeruleus</name>
    <dbReference type="NCBI Taxonomy" id="5963"/>
    <lineage>
        <taxon>Eukaryota</taxon>
        <taxon>Sar</taxon>
        <taxon>Alveolata</taxon>
        <taxon>Ciliophora</taxon>
        <taxon>Postciliodesmatophora</taxon>
        <taxon>Heterotrichea</taxon>
        <taxon>Heterotrichida</taxon>
        <taxon>Stentoridae</taxon>
        <taxon>Stentor</taxon>
    </lineage>
</organism>
<dbReference type="EMBL" id="MPUH01001584">
    <property type="protein sequence ID" value="OMJ67007.1"/>
    <property type="molecule type" value="Genomic_DNA"/>
</dbReference>
<feature type="active site" description="Proton donor/acceptor" evidence="3">
    <location>
        <position position="473"/>
    </location>
</feature>
<dbReference type="InterPro" id="IPR040626">
    <property type="entry name" value="Pepdidase_M14_N"/>
</dbReference>
<keyword evidence="6" id="KW-1185">Reference proteome</keyword>
<dbReference type="Pfam" id="PF00246">
    <property type="entry name" value="Peptidase_M14"/>
    <property type="match status" value="1"/>
</dbReference>
<dbReference type="PANTHER" id="PTHR12756:SF11">
    <property type="entry name" value="CYTOSOLIC CARBOXYPEPTIDASE 1"/>
    <property type="match status" value="1"/>
</dbReference>
<comment type="cofactor">
    <cofactor evidence="1">
        <name>Zn(2+)</name>
        <dbReference type="ChEBI" id="CHEBI:29105"/>
    </cofactor>
</comment>
<comment type="caution">
    <text evidence="5">The sequence shown here is derived from an EMBL/GenBank/DDBJ whole genome shotgun (WGS) entry which is preliminary data.</text>
</comment>
<dbReference type="InterPro" id="IPR000834">
    <property type="entry name" value="Peptidase_M14"/>
</dbReference>
<gene>
    <name evidence="5" type="ORF">SteCoe_35954</name>
</gene>
<dbReference type="Gene3D" id="3.40.630.10">
    <property type="entry name" value="Zn peptidases"/>
    <property type="match status" value="1"/>
</dbReference>
<dbReference type="GO" id="GO:0004181">
    <property type="term" value="F:metallocarboxypeptidase activity"/>
    <property type="evidence" value="ECO:0007669"/>
    <property type="project" value="InterPro"/>
</dbReference>
<dbReference type="PANTHER" id="PTHR12756">
    <property type="entry name" value="CYTOSOLIC CARBOXYPEPTIDASE"/>
    <property type="match status" value="1"/>
</dbReference>
<proteinExistence type="inferred from homology"/>
<dbReference type="OrthoDB" id="10253041at2759"/>
<dbReference type="InterPro" id="IPR050821">
    <property type="entry name" value="Cytosolic_carboxypeptidase"/>
</dbReference>
<dbReference type="SUPFAM" id="SSF53187">
    <property type="entry name" value="Zn-dependent exopeptidases"/>
    <property type="match status" value="1"/>
</dbReference>
<dbReference type="GO" id="GO:0008270">
    <property type="term" value="F:zinc ion binding"/>
    <property type="evidence" value="ECO:0007669"/>
    <property type="project" value="InterPro"/>
</dbReference>
<reference evidence="5 6" key="1">
    <citation type="submission" date="2016-11" db="EMBL/GenBank/DDBJ databases">
        <title>The macronuclear genome of Stentor coeruleus: a giant cell with tiny introns.</title>
        <authorList>
            <person name="Slabodnick M."/>
            <person name="Ruby J.G."/>
            <person name="Reiff S.B."/>
            <person name="Swart E.C."/>
            <person name="Gosai S."/>
            <person name="Prabakaran S."/>
            <person name="Witkowska E."/>
            <person name="Larue G.E."/>
            <person name="Fisher S."/>
            <person name="Freeman R.M."/>
            <person name="Gunawardena J."/>
            <person name="Chu W."/>
            <person name="Stover N.A."/>
            <person name="Gregory B.D."/>
            <person name="Nowacki M."/>
            <person name="Derisi J."/>
            <person name="Roy S.W."/>
            <person name="Marshall W.F."/>
            <person name="Sood P."/>
        </authorList>
    </citation>
    <scope>NUCLEOTIDE SEQUENCE [LARGE SCALE GENOMIC DNA]</scope>
    <source>
        <strain evidence="5">WM001</strain>
    </source>
</reference>